<keyword evidence="3" id="KW-1185">Reference proteome</keyword>
<dbReference type="EMBL" id="KY606587">
    <property type="protein sequence ID" value="ARB06135.1"/>
    <property type="molecule type" value="Genomic_DNA"/>
</dbReference>
<feature type="region of interest" description="Disordered" evidence="1">
    <location>
        <begin position="81"/>
        <end position="112"/>
    </location>
</feature>
<feature type="compositionally biased region" description="Basic and acidic residues" evidence="1">
    <location>
        <begin position="82"/>
        <end position="112"/>
    </location>
</feature>
<reference evidence="2 3" key="1">
    <citation type="submission" date="2017-02" db="EMBL/GenBank/DDBJ databases">
        <title>A novel roseosiphophage isolated from the oligotrophic South China Sea.</title>
        <authorList>
            <person name="Yang Y."/>
            <person name="Cai L."/>
            <person name="Zhang R."/>
        </authorList>
    </citation>
    <scope>NUCLEOTIDE SEQUENCE [LARGE SCALE GENOMIC DNA]</scope>
</reference>
<dbReference type="Proteomes" id="UP000224401">
    <property type="component" value="Segment"/>
</dbReference>
<organism evidence="2 3">
    <name type="scientific">Dinoroseobacter phage vB_DshS-R5C</name>
    <dbReference type="NCBI Taxonomy" id="1965368"/>
    <lineage>
        <taxon>Viruses</taxon>
        <taxon>Duplodnaviria</taxon>
        <taxon>Heunggongvirae</taxon>
        <taxon>Uroviricota</taxon>
        <taxon>Caudoviricetes</taxon>
        <taxon>Nanhaivirus</taxon>
        <taxon>Nanhaivirus D5C</taxon>
    </lineage>
</organism>
<proteinExistence type="predicted"/>
<evidence type="ECO:0000313" key="2">
    <source>
        <dbReference type="EMBL" id="ARB06135.1"/>
    </source>
</evidence>
<name>A0A1V0DYA8_9CAUD</name>
<evidence type="ECO:0000313" key="3">
    <source>
        <dbReference type="Proteomes" id="UP000224401"/>
    </source>
</evidence>
<sequence length="265" mass="29604">MKQFIAHTDEPKTFAHKKGATAAIKRDLNKHHDAYGDVLYDTGFDVKPTGDRFGVVVYVDLTPTQAQELVGPELSGYVIEPQLKEDDPKVNAKTDEPSDTKTDEPSTPKRVKGRVEIEPSGLNLVPARHGSKQQQIIEMLARPEGASIDEMVADLARRDGSNWKPQSLMAGLYHHFPHKGYGITTTEGDNGEYRYHLVYPEGVTTFAAPRRPQSQQTKIDRMRGFLASHETDGAKKVGELTDDALLEKFKNVTALKDYVERMDDI</sequence>
<gene>
    <name evidence="2" type="ORF">vBDshSR5C_81</name>
</gene>
<accession>A0A1V0DYA8</accession>
<evidence type="ECO:0000256" key="1">
    <source>
        <dbReference type="SAM" id="MobiDB-lite"/>
    </source>
</evidence>
<protein>
    <submittedName>
        <fullName evidence="2">Uncharacterized protein</fullName>
    </submittedName>
</protein>